<proteinExistence type="predicted"/>
<dbReference type="EMBL" id="RBED01000034">
    <property type="protein sequence ID" value="RNL59825.1"/>
    <property type="molecule type" value="Genomic_DNA"/>
</dbReference>
<protein>
    <recommendedName>
        <fullName evidence="4">Ribosomal protein L7/L12 C-terminal domain-containing protein</fullName>
    </recommendedName>
</protein>
<dbReference type="AlphaFoldDB" id="A0A3N0C8L4"/>
<evidence type="ECO:0000313" key="2">
    <source>
        <dbReference type="EMBL" id="RNL59825.1"/>
    </source>
</evidence>
<dbReference type="Proteomes" id="UP000273807">
    <property type="component" value="Unassembled WGS sequence"/>
</dbReference>
<evidence type="ECO:0000313" key="3">
    <source>
        <dbReference type="Proteomes" id="UP000273807"/>
    </source>
</evidence>
<feature type="compositionally biased region" description="Low complexity" evidence="1">
    <location>
        <begin position="62"/>
        <end position="81"/>
    </location>
</feature>
<keyword evidence="3" id="KW-1185">Reference proteome</keyword>
<feature type="region of interest" description="Disordered" evidence="1">
    <location>
        <begin position="62"/>
        <end position="107"/>
    </location>
</feature>
<name>A0A3N0C8L4_9MICC</name>
<evidence type="ECO:0000256" key="1">
    <source>
        <dbReference type="SAM" id="MobiDB-lite"/>
    </source>
</evidence>
<accession>A0A3N0C8L4</accession>
<reference evidence="2 3" key="1">
    <citation type="submission" date="2018-10" db="EMBL/GenBank/DDBJ databases">
        <title>Genome sequencing of Arthrobacter oryzae TNB02.</title>
        <authorList>
            <person name="Cho Y.-J."/>
            <person name="Cho A."/>
            <person name="Kim O.-S."/>
        </authorList>
    </citation>
    <scope>NUCLEOTIDE SEQUENCE [LARGE SCALE GENOMIC DNA]</scope>
    <source>
        <strain evidence="2 3">TNB02</strain>
    </source>
</reference>
<gene>
    <name evidence="2" type="ORF">D7003_02355</name>
</gene>
<comment type="caution">
    <text evidence="2">The sequence shown here is derived from an EMBL/GenBank/DDBJ whole genome shotgun (WGS) entry which is preliminary data.</text>
</comment>
<dbReference type="RefSeq" id="WP_123253891.1">
    <property type="nucleotide sequence ID" value="NZ_RBED01000034.1"/>
</dbReference>
<organism evidence="2 3">
    <name type="scientific">Arthrobacter oryzae</name>
    <dbReference type="NCBI Taxonomy" id="409290"/>
    <lineage>
        <taxon>Bacteria</taxon>
        <taxon>Bacillati</taxon>
        <taxon>Actinomycetota</taxon>
        <taxon>Actinomycetes</taxon>
        <taxon>Micrococcales</taxon>
        <taxon>Micrococcaceae</taxon>
        <taxon>Arthrobacter</taxon>
    </lineage>
</organism>
<dbReference type="OrthoDB" id="4954643at2"/>
<sequence length="156" mass="16741">MGDVLLVIFPALVLAAVLWAVATALKPRGAGISDAELYQLELAMKSEEHAAAQVRAATAARARIDAATRPSQNEQQQTQQEVNARANRGSRTASASFADHAGNDTQVMPGGQLNPQFALQLQSLARSGNKVQAIRLLRKATHSDLITAKNYVDRLQ</sequence>
<evidence type="ECO:0008006" key="4">
    <source>
        <dbReference type="Google" id="ProtNLM"/>
    </source>
</evidence>